<dbReference type="PANTHER" id="PTHR42954">
    <property type="entry name" value="FE(2+) TRANSPORT PROTEIN A"/>
    <property type="match status" value="1"/>
</dbReference>
<gene>
    <name evidence="3" type="ORF">DES38_11126</name>
</gene>
<comment type="caution">
    <text evidence="3">The sequence shown here is derived from an EMBL/GenBank/DDBJ whole genome shotgun (WGS) entry which is preliminary data.</text>
</comment>
<organism evidence="3 4">
    <name type="scientific">Streptohalobacillus salinus</name>
    <dbReference type="NCBI Taxonomy" id="621096"/>
    <lineage>
        <taxon>Bacteria</taxon>
        <taxon>Bacillati</taxon>
        <taxon>Bacillota</taxon>
        <taxon>Bacilli</taxon>
        <taxon>Bacillales</taxon>
        <taxon>Bacillaceae</taxon>
        <taxon>Streptohalobacillus</taxon>
    </lineage>
</organism>
<dbReference type="InterPro" id="IPR007167">
    <property type="entry name" value="Fe-transptr_FeoA-like"/>
</dbReference>
<keyword evidence="4" id="KW-1185">Reference proteome</keyword>
<dbReference type="PANTHER" id="PTHR42954:SF1">
    <property type="entry name" value="FERROUS IRON TRANSPORTER FEOA DOMAIN-CONTAINING PROTEIN"/>
    <property type="match status" value="1"/>
</dbReference>
<dbReference type="InterPro" id="IPR052713">
    <property type="entry name" value="FeoA"/>
</dbReference>
<name>A0A2V3W7J1_9BACI</name>
<dbReference type="InterPro" id="IPR008988">
    <property type="entry name" value="Transcriptional_repressor_C"/>
</dbReference>
<dbReference type="Pfam" id="PF04023">
    <property type="entry name" value="FeoA"/>
    <property type="match status" value="1"/>
</dbReference>
<evidence type="ECO:0000313" key="4">
    <source>
        <dbReference type="Proteomes" id="UP000247922"/>
    </source>
</evidence>
<dbReference type="InterPro" id="IPR038157">
    <property type="entry name" value="FeoA_core_dom"/>
</dbReference>
<dbReference type="Gene3D" id="2.30.30.90">
    <property type="match status" value="1"/>
</dbReference>
<reference evidence="3 4" key="1">
    <citation type="submission" date="2018-05" db="EMBL/GenBank/DDBJ databases">
        <title>Genomic Encyclopedia of Type Strains, Phase IV (KMG-IV): sequencing the most valuable type-strain genomes for metagenomic binning, comparative biology and taxonomic classification.</title>
        <authorList>
            <person name="Goeker M."/>
        </authorList>
    </citation>
    <scope>NUCLEOTIDE SEQUENCE [LARGE SCALE GENOMIC DNA]</scope>
    <source>
        <strain evidence="3 4">DSM 22440</strain>
    </source>
</reference>
<evidence type="ECO:0000259" key="2">
    <source>
        <dbReference type="SMART" id="SM00899"/>
    </source>
</evidence>
<dbReference type="SMART" id="SM00899">
    <property type="entry name" value="FeoA"/>
    <property type="match status" value="1"/>
</dbReference>
<dbReference type="SUPFAM" id="SSF50037">
    <property type="entry name" value="C-terminal domain of transcriptional repressors"/>
    <property type="match status" value="1"/>
</dbReference>
<dbReference type="EMBL" id="QJJR01000011">
    <property type="protein sequence ID" value="PXW88981.1"/>
    <property type="molecule type" value="Genomic_DNA"/>
</dbReference>
<evidence type="ECO:0000313" key="3">
    <source>
        <dbReference type="EMBL" id="PXW88981.1"/>
    </source>
</evidence>
<dbReference type="AlphaFoldDB" id="A0A2V3W7J1"/>
<dbReference type="GO" id="GO:0046914">
    <property type="term" value="F:transition metal ion binding"/>
    <property type="evidence" value="ECO:0007669"/>
    <property type="project" value="InterPro"/>
</dbReference>
<protein>
    <submittedName>
        <fullName evidence="3">Ferrous iron transport protein A</fullName>
    </submittedName>
</protein>
<evidence type="ECO:0000256" key="1">
    <source>
        <dbReference type="ARBA" id="ARBA00023004"/>
    </source>
</evidence>
<accession>A0A2V3W7J1</accession>
<dbReference type="OrthoDB" id="9811076at2"/>
<proteinExistence type="predicted"/>
<keyword evidence="1" id="KW-0408">Iron</keyword>
<dbReference type="RefSeq" id="WP_110251807.1">
    <property type="nucleotide sequence ID" value="NZ_QJJR01000011.1"/>
</dbReference>
<sequence length="77" mass="8501">MFLNELKIGETAQITNLSQVQVLLQKRLAHLGISEACEVCLKNKLPFGGPCVIDCKGQAVSLRKKDICTIQVEKSCR</sequence>
<dbReference type="Proteomes" id="UP000247922">
    <property type="component" value="Unassembled WGS sequence"/>
</dbReference>
<feature type="domain" description="Ferrous iron transporter FeoA-like" evidence="2">
    <location>
        <begin position="1"/>
        <end position="74"/>
    </location>
</feature>